<dbReference type="GO" id="GO:0005524">
    <property type="term" value="F:ATP binding"/>
    <property type="evidence" value="ECO:0007669"/>
    <property type="project" value="UniProtKB-KW"/>
</dbReference>
<accession>A0ABD1MDR9</accession>
<dbReference type="InterPro" id="IPR041562">
    <property type="entry name" value="MCM_lid"/>
</dbReference>
<organism evidence="7 8">
    <name type="scientific">Flemingia macrophylla</name>
    <dbReference type="NCBI Taxonomy" id="520843"/>
    <lineage>
        <taxon>Eukaryota</taxon>
        <taxon>Viridiplantae</taxon>
        <taxon>Streptophyta</taxon>
        <taxon>Embryophyta</taxon>
        <taxon>Tracheophyta</taxon>
        <taxon>Spermatophyta</taxon>
        <taxon>Magnoliopsida</taxon>
        <taxon>eudicotyledons</taxon>
        <taxon>Gunneridae</taxon>
        <taxon>Pentapetalae</taxon>
        <taxon>rosids</taxon>
        <taxon>fabids</taxon>
        <taxon>Fabales</taxon>
        <taxon>Fabaceae</taxon>
        <taxon>Papilionoideae</taxon>
        <taxon>50 kb inversion clade</taxon>
        <taxon>NPAAA clade</taxon>
        <taxon>indigoferoid/millettioid clade</taxon>
        <taxon>Phaseoleae</taxon>
        <taxon>Flemingia</taxon>
    </lineage>
</organism>
<dbReference type="AlphaFoldDB" id="A0ABD1MDR9"/>
<gene>
    <name evidence="7" type="ORF">Fmac_015120</name>
</gene>
<protein>
    <recommendedName>
        <fullName evidence="2">DNA helicase</fullName>
        <ecNumber evidence="2">3.6.4.12</ecNumber>
    </recommendedName>
</protein>
<evidence type="ECO:0000259" key="6">
    <source>
        <dbReference type="Pfam" id="PF17855"/>
    </source>
</evidence>
<evidence type="ECO:0000256" key="5">
    <source>
        <dbReference type="ARBA" id="ARBA00022840"/>
    </source>
</evidence>
<proteinExistence type="inferred from homology"/>
<dbReference type="PANTHER" id="PTHR43859">
    <property type="entry name" value="ACYL-ACTIVATING ENZYME"/>
    <property type="match status" value="1"/>
</dbReference>
<evidence type="ECO:0000313" key="8">
    <source>
        <dbReference type="Proteomes" id="UP001603857"/>
    </source>
</evidence>
<dbReference type="Gene3D" id="3.40.50.300">
    <property type="entry name" value="P-loop containing nucleotide triphosphate hydrolases"/>
    <property type="match status" value="1"/>
</dbReference>
<keyword evidence="5" id="KW-0067">ATP-binding</keyword>
<name>A0ABD1MDR9_9FABA</name>
<comment type="similarity">
    <text evidence="1">Belongs to the ATP-dependent AMP-binding enzyme family.</text>
</comment>
<evidence type="ECO:0000313" key="7">
    <source>
        <dbReference type="EMBL" id="KAL2333907.1"/>
    </source>
</evidence>
<sequence>MTSWNSCPLDKPCVIFLSMKNIFRTMFWVRSLRLFRSTRIYSSRHHLCKTRYFSKDNDRGSWESIEGLLHCSANSVPLSPVSFLERAAKVCRDRTSLVYGSLEYNWDQTHQRCLKLASALTLLGISRGDVVRFAHKADEQTDRRLAKHIVSLHFEDPEVITATPRQIESLIRLSEALARICYSEKVEKCDVMEEFRLLEVAMQQSATDHATGSFSKHCYEMTF</sequence>
<keyword evidence="3" id="KW-0436">Ligase</keyword>
<dbReference type="GO" id="GO:0003678">
    <property type="term" value="F:DNA helicase activity"/>
    <property type="evidence" value="ECO:0007669"/>
    <property type="project" value="UniProtKB-EC"/>
</dbReference>
<evidence type="ECO:0000256" key="2">
    <source>
        <dbReference type="ARBA" id="ARBA00012551"/>
    </source>
</evidence>
<dbReference type="Gene3D" id="3.40.50.980">
    <property type="match status" value="1"/>
</dbReference>
<dbReference type="Proteomes" id="UP001603857">
    <property type="component" value="Unassembled WGS sequence"/>
</dbReference>
<dbReference type="EMBL" id="JBGMDY010000005">
    <property type="protein sequence ID" value="KAL2333907.1"/>
    <property type="molecule type" value="Genomic_DNA"/>
</dbReference>
<keyword evidence="4" id="KW-0547">Nucleotide-binding</keyword>
<dbReference type="Pfam" id="PF17855">
    <property type="entry name" value="MCM_lid"/>
    <property type="match status" value="1"/>
</dbReference>
<keyword evidence="8" id="KW-1185">Reference proteome</keyword>
<evidence type="ECO:0000256" key="3">
    <source>
        <dbReference type="ARBA" id="ARBA00022598"/>
    </source>
</evidence>
<dbReference type="InterPro" id="IPR027417">
    <property type="entry name" value="P-loop_NTPase"/>
</dbReference>
<dbReference type="EC" id="3.6.4.12" evidence="2"/>
<dbReference type="PANTHER" id="PTHR43859:SF5">
    <property type="entry name" value="ISOVALERATE--COA LIGASE AAE2"/>
    <property type="match status" value="1"/>
</dbReference>
<dbReference type="GO" id="GO:0016874">
    <property type="term" value="F:ligase activity"/>
    <property type="evidence" value="ECO:0007669"/>
    <property type="project" value="UniProtKB-KW"/>
</dbReference>
<dbReference type="SUPFAM" id="SSF56801">
    <property type="entry name" value="Acetyl-CoA synthetase-like"/>
    <property type="match status" value="1"/>
</dbReference>
<reference evidence="7 8" key="1">
    <citation type="submission" date="2024-08" db="EMBL/GenBank/DDBJ databases">
        <title>Insights into the chromosomal genome structure of Flemingia macrophylla.</title>
        <authorList>
            <person name="Ding Y."/>
            <person name="Zhao Y."/>
            <person name="Bi W."/>
            <person name="Wu M."/>
            <person name="Zhao G."/>
            <person name="Gong Y."/>
            <person name="Li W."/>
            <person name="Zhang P."/>
        </authorList>
    </citation>
    <scope>NUCLEOTIDE SEQUENCE [LARGE SCALE GENOMIC DNA]</scope>
    <source>
        <strain evidence="7">DYQJB</strain>
        <tissue evidence="7">Leaf</tissue>
    </source>
</reference>
<evidence type="ECO:0000256" key="4">
    <source>
        <dbReference type="ARBA" id="ARBA00022741"/>
    </source>
</evidence>
<feature type="domain" description="MCM AAA-lid" evidence="6">
    <location>
        <begin position="158"/>
        <end position="201"/>
    </location>
</feature>
<comment type="caution">
    <text evidence="7">The sequence shown here is derived from an EMBL/GenBank/DDBJ whole genome shotgun (WGS) entry which is preliminary data.</text>
</comment>
<evidence type="ECO:0000256" key="1">
    <source>
        <dbReference type="ARBA" id="ARBA00006432"/>
    </source>
</evidence>